<dbReference type="Gene3D" id="3.40.50.300">
    <property type="entry name" value="P-loop containing nucleotide triphosphate hydrolases"/>
    <property type="match status" value="1"/>
</dbReference>
<keyword evidence="2 7" id="KW-0378">Hydrolase</keyword>
<gene>
    <name evidence="7" type="primary">XPB1</name>
    <name evidence="7" type="ORF">AAHA92_00620</name>
</gene>
<proteinExistence type="predicted"/>
<comment type="caution">
    <text evidence="7">The sequence shown here is derived from an EMBL/GenBank/DDBJ whole genome shotgun (WGS) entry which is preliminary data.</text>
</comment>
<keyword evidence="1" id="KW-0547">Nucleotide-binding</keyword>
<keyword evidence="4" id="KW-0067">ATP-binding</keyword>
<dbReference type="Pfam" id="PF16203">
    <property type="entry name" value="ERCC3_RAD25_C"/>
    <property type="match status" value="1"/>
</dbReference>
<dbReference type="EC" id="3.6.4.12" evidence="7"/>
<evidence type="ECO:0000256" key="5">
    <source>
        <dbReference type="SAM" id="MobiDB-lite"/>
    </source>
</evidence>
<feature type="compositionally biased region" description="Basic residues" evidence="5">
    <location>
        <begin position="112"/>
        <end position="138"/>
    </location>
</feature>
<dbReference type="GO" id="GO:0005524">
    <property type="term" value="F:ATP binding"/>
    <property type="evidence" value="ECO:0007669"/>
    <property type="project" value="UniProtKB-KW"/>
</dbReference>
<evidence type="ECO:0000256" key="4">
    <source>
        <dbReference type="ARBA" id="ARBA00022840"/>
    </source>
</evidence>
<dbReference type="PANTHER" id="PTHR11274">
    <property type="entry name" value="RAD25/XP-B DNA REPAIR HELICASE"/>
    <property type="match status" value="1"/>
</dbReference>
<dbReference type="PANTHER" id="PTHR11274:SF0">
    <property type="entry name" value="GENERAL TRANSCRIPTION AND DNA REPAIR FACTOR IIH HELICASE SUBUNIT XPB"/>
    <property type="match status" value="1"/>
</dbReference>
<reference evidence="7 8" key="1">
    <citation type="submission" date="2024-06" db="EMBL/GenBank/DDBJ databases">
        <title>A chromosome level genome sequence of Diviner's sage (Salvia divinorum).</title>
        <authorList>
            <person name="Ford S.A."/>
            <person name="Ro D.-K."/>
            <person name="Ness R.W."/>
            <person name="Phillips M.A."/>
        </authorList>
    </citation>
    <scope>NUCLEOTIDE SEQUENCE [LARGE SCALE GENOMIC DNA]</scope>
    <source>
        <strain evidence="7">SAF-2024a</strain>
        <tissue evidence="7">Leaf</tissue>
    </source>
</reference>
<dbReference type="AlphaFoldDB" id="A0ABD1IML2"/>
<dbReference type="InterPro" id="IPR050615">
    <property type="entry name" value="ATP-dep_DNA_Helicase"/>
</dbReference>
<dbReference type="GO" id="GO:0016787">
    <property type="term" value="F:hydrolase activity"/>
    <property type="evidence" value="ECO:0007669"/>
    <property type="project" value="UniProtKB-KW"/>
</dbReference>
<evidence type="ECO:0000256" key="2">
    <source>
        <dbReference type="ARBA" id="ARBA00022801"/>
    </source>
</evidence>
<organism evidence="7 8">
    <name type="scientific">Salvia divinorum</name>
    <name type="common">Maria pastora</name>
    <name type="synonym">Diviner's sage</name>
    <dbReference type="NCBI Taxonomy" id="28513"/>
    <lineage>
        <taxon>Eukaryota</taxon>
        <taxon>Viridiplantae</taxon>
        <taxon>Streptophyta</taxon>
        <taxon>Embryophyta</taxon>
        <taxon>Tracheophyta</taxon>
        <taxon>Spermatophyta</taxon>
        <taxon>Magnoliopsida</taxon>
        <taxon>eudicotyledons</taxon>
        <taxon>Gunneridae</taxon>
        <taxon>Pentapetalae</taxon>
        <taxon>asterids</taxon>
        <taxon>lamiids</taxon>
        <taxon>Lamiales</taxon>
        <taxon>Lamiaceae</taxon>
        <taxon>Nepetoideae</taxon>
        <taxon>Mentheae</taxon>
        <taxon>Salviinae</taxon>
        <taxon>Salvia</taxon>
        <taxon>Salvia subgen. Calosphace</taxon>
    </lineage>
</organism>
<name>A0ABD1IML2_SALDI</name>
<keyword evidence="3 7" id="KW-0347">Helicase</keyword>
<evidence type="ECO:0000259" key="6">
    <source>
        <dbReference type="Pfam" id="PF16203"/>
    </source>
</evidence>
<dbReference type="InterPro" id="IPR027417">
    <property type="entry name" value="P-loop_NTPase"/>
</dbReference>
<keyword evidence="8" id="KW-1185">Reference proteome</keyword>
<evidence type="ECO:0000313" key="8">
    <source>
        <dbReference type="Proteomes" id="UP001567538"/>
    </source>
</evidence>
<dbReference type="InterPro" id="IPR032438">
    <property type="entry name" value="ERCC3_RAD25_C"/>
</dbReference>
<accession>A0ABD1IML2</accession>
<evidence type="ECO:0000313" key="7">
    <source>
        <dbReference type="EMBL" id="KAL1569103.1"/>
    </source>
</evidence>
<dbReference type="GO" id="GO:0003678">
    <property type="term" value="F:DNA helicase activity"/>
    <property type="evidence" value="ECO:0007669"/>
    <property type="project" value="UniProtKB-EC"/>
</dbReference>
<protein>
    <submittedName>
        <fullName evidence="7">General transcription and DNA repair factor IIH helicase subunit xpb1, variant 2</fullName>
        <ecNumber evidence="7">3.6.4.12</ecNumber>
    </submittedName>
</protein>
<dbReference type="EMBL" id="JBEAFC010000001">
    <property type="protein sequence ID" value="KAL1569103.1"/>
    <property type="molecule type" value="Genomic_DNA"/>
</dbReference>
<sequence>MRSGKPQDRVAGGKEKYNAFFYSLVSTDTQEVYYSTKRQQFLIDQGYSFKVITSLPPADTGPELSYHRHDDQLGDSEAGLEQLEEDADDIALQKACRSAGASGRVYMEHSTGKKLHGQMKSRPKDPAKRRHLFKKRFG</sequence>
<feature type="domain" description="ERCC3/RAD25/XPB helicase C-terminal" evidence="6">
    <location>
        <begin position="13"/>
        <end position="89"/>
    </location>
</feature>
<dbReference type="Proteomes" id="UP001567538">
    <property type="component" value="Unassembled WGS sequence"/>
</dbReference>
<evidence type="ECO:0000256" key="3">
    <source>
        <dbReference type="ARBA" id="ARBA00022806"/>
    </source>
</evidence>
<evidence type="ECO:0000256" key="1">
    <source>
        <dbReference type="ARBA" id="ARBA00022741"/>
    </source>
</evidence>
<feature type="region of interest" description="Disordered" evidence="5">
    <location>
        <begin position="103"/>
        <end position="138"/>
    </location>
</feature>